<proteinExistence type="predicted"/>
<accession>A0ABU4AFY5</accession>
<dbReference type="RefSeq" id="WP_317560351.1">
    <property type="nucleotide sequence ID" value="NZ_JAWLIP010000001.1"/>
</dbReference>
<evidence type="ECO:0000259" key="1">
    <source>
        <dbReference type="Pfam" id="PF12867"/>
    </source>
</evidence>
<gene>
    <name evidence="2" type="ORF">R2G56_02520</name>
</gene>
<dbReference type="InterPro" id="IPR024775">
    <property type="entry name" value="DinB-like"/>
</dbReference>
<dbReference type="InterPro" id="IPR034660">
    <property type="entry name" value="DinB/YfiT-like"/>
</dbReference>
<keyword evidence="3" id="KW-1185">Reference proteome</keyword>
<organism evidence="2 3">
    <name type="scientific">Nitratireductor aquimarinus</name>
    <dbReference type="NCBI Taxonomy" id="889300"/>
    <lineage>
        <taxon>Bacteria</taxon>
        <taxon>Pseudomonadati</taxon>
        <taxon>Pseudomonadota</taxon>
        <taxon>Alphaproteobacteria</taxon>
        <taxon>Hyphomicrobiales</taxon>
        <taxon>Phyllobacteriaceae</taxon>
        <taxon>Nitratireductor</taxon>
    </lineage>
</organism>
<comment type="caution">
    <text evidence="2">The sequence shown here is derived from an EMBL/GenBank/DDBJ whole genome shotgun (WGS) entry which is preliminary data.</text>
</comment>
<dbReference type="Gene3D" id="1.20.120.450">
    <property type="entry name" value="dinb family like domain"/>
    <property type="match status" value="1"/>
</dbReference>
<feature type="domain" description="DinB-like" evidence="1">
    <location>
        <begin position="12"/>
        <end position="147"/>
    </location>
</feature>
<sequence length="179" mass="20131">MSGIKDAIRRQIDTSGTLLLRVSKTLSDDGFFEEPANGGSMAWTLTHLFTLQDWARNRVFGGVEPRVDRATREAFKGGRAVYDEDRDRLGTRREIENAFANEQYRTIAALNAFDVAKWDQPTPSGCRFPAYGALWEHLAAHNYWHLGALSVSHPHILHLTLVAPRFYSVDPEEMAAEGV</sequence>
<dbReference type="SUPFAM" id="SSF109854">
    <property type="entry name" value="DinB/YfiT-like putative metalloenzymes"/>
    <property type="match status" value="1"/>
</dbReference>
<dbReference type="Pfam" id="PF12867">
    <property type="entry name" value="DinB_2"/>
    <property type="match status" value="1"/>
</dbReference>
<reference evidence="2 3" key="1">
    <citation type="submission" date="2023-10" db="EMBL/GenBank/DDBJ databases">
        <authorList>
            <person name="Venkata Ramana C."/>
            <person name="Sasikala C."/>
            <person name="Dhurka M."/>
        </authorList>
    </citation>
    <scope>NUCLEOTIDE SEQUENCE [LARGE SCALE GENOMIC DNA]</scope>
    <source>
        <strain evidence="2 3">KCTC 32151</strain>
    </source>
</reference>
<protein>
    <submittedName>
        <fullName evidence="2">DinB family protein</fullName>
    </submittedName>
</protein>
<evidence type="ECO:0000313" key="2">
    <source>
        <dbReference type="EMBL" id="MDV6225149.1"/>
    </source>
</evidence>
<dbReference type="Proteomes" id="UP001185659">
    <property type="component" value="Unassembled WGS sequence"/>
</dbReference>
<evidence type="ECO:0000313" key="3">
    <source>
        <dbReference type="Proteomes" id="UP001185659"/>
    </source>
</evidence>
<name>A0ABU4AFY5_9HYPH</name>
<dbReference type="EMBL" id="JAWLIP010000001">
    <property type="protein sequence ID" value="MDV6225149.1"/>
    <property type="molecule type" value="Genomic_DNA"/>
</dbReference>